<dbReference type="InterPro" id="IPR003594">
    <property type="entry name" value="HATPase_dom"/>
</dbReference>
<dbReference type="Proteomes" id="UP000270343">
    <property type="component" value="Unassembled WGS sequence"/>
</dbReference>
<dbReference type="PANTHER" id="PTHR45436">
    <property type="entry name" value="SENSOR HISTIDINE KINASE YKOH"/>
    <property type="match status" value="1"/>
</dbReference>
<dbReference type="SMART" id="SM00388">
    <property type="entry name" value="HisKA"/>
    <property type="match status" value="1"/>
</dbReference>
<dbReference type="RefSeq" id="WP_120757666.1">
    <property type="nucleotide sequence ID" value="NZ_RBAM01000010.1"/>
</dbReference>
<evidence type="ECO:0000256" key="2">
    <source>
        <dbReference type="ARBA" id="ARBA00004236"/>
    </source>
</evidence>
<evidence type="ECO:0000256" key="1">
    <source>
        <dbReference type="ARBA" id="ARBA00000085"/>
    </source>
</evidence>
<evidence type="ECO:0000256" key="9">
    <source>
        <dbReference type="ARBA" id="ARBA00023012"/>
    </source>
</evidence>
<dbReference type="InterPro" id="IPR003661">
    <property type="entry name" value="HisK_dim/P_dom"/>
</dbReference>
<feature type="domain" description="Histidine kinase" evidence="12">
    <location>
        <begin position="308"/>
        <end position="525"/>
    </location>
</feature>
<dbReference type="SUPFAM" id="SSF47384">
    <property type="entry name" value="Homodimeric domain of signal transducing histidine kinase"/>
    <property type="match status" value="1"/>
</dbReference>
<dbReference type="SMART" id="SM00387">
    <property type="entry name" value="HATPase_c"/>
    <property type="match status" value="1"/>
</dbReference>
<organism evidence="14 15">
    <name type="scientific">Streptomyces klenkii</name>
    <dbReference type="NCBI Taxonomy" id="1420899"/>
    <lineage>
        <taxon>Bacteria</taxon>
        <taxon>Bacillati</taxon>
        <taxon>Actinomycetota</taxon>
        <taxon>Actinomycetes</taxon>
        <taxon>Kitasatosporales</taxon>
        <taxon>Streptomycetaceae</taxon>
        <taxon>Streptomyces</taxon>
    </lineage>
</organism>
<gene>
    <name evidence="14" type="ORF">D7231_24355</name>
</gene>
<dbReference type="EC" id="2.7.13.3" evidence="3"/>
<evidence type="ECO:0000256" key="10">
    <source>
        <dbReference type="ARBA" id="ARBA00023136"/>
    </source>
</evidence>
<dbReference type="CDD" id="cd00082">
    <property type="entry name" value="HisKA"/>
    <property type="match status" value="1"/>
</dbReference>
<dbReference type="Gene3D" id="1.10.287.130">
    <property type="match status" value="1"/>
</dbReference>
<keyword evidence="4" id="KW-0597">Phosphoprotein</keyword>
<evidence type="ECO:0000259" key="13">
    <source>
        <dbReference type="PROSITE" id="PS50885"/>
    </source>
</evidence>
<name>A0A3B0AZU5_9ACTN</name>
<keyword evidence="8 11" id="KW-1133">Transmembrane helix</keyword>
<evidence type="ECO:0000313" key="15">
    <source>
        <dbReference type="Proteomes" id="UP000270343"/>
    </source>
</evidence>
<keyword evidence="7 14" id="KW-0418">Kinase</keyword>
<dbReference type="PANTHER" id="PTHR45436:SF5">
    <property type="entry name" value="SENSOR HISTIDINE KINASE TRCS"/>
    <property type="match status" value="1"/>
</dbReference>
<dbReference type="Pfam" id="PF02518">
    <property type="entry name" value="HATPase_c"/>
    <property type="match status" value="1"/>
</dbReference>
<dbReference type="EMBL" id="RBAM01000010">
    <property type="protein sequence ID" value="RKN65940.1"/>
    <property type="molecule type" value="Genomic_DNA"/>
</dbReference>
<dbReference type="InterPro" id="IPR005467">
    <property type="entry name" value="His_kinase_dom"/>
</dbReference>
<reference evidence="14 15" key="1">
    <citation type="journal article" date="2015" name="Antonie Van Leeuwenhoek">
        <title>Streptomyces klenkii sp. nov., isolated from deep marine sediment.</title>
        <authorList>
            <person name="Veyisoglu A."/>
            <person name="Sahin N."/>
        </authorList>
    </citation>
    <scope>NUCLEOTIDE SEQUENCE [LARGE SCALE GENOMIC DNA]</scope>
    <source>
        <strain evidence="14 15">KCTC 29202</strain>
    </source>
</reference>
<feature type="transmembrane region" description="Helical" evidence="11">
    <location>
        <begin position="222"/>
        <end position="244"/>
    </location>
</feature>
<comment type="catalytic activity">
    <reaction evidence="1">
        <text>ATP + protein L-histidine = ADP + protein N-phospho-L-histidine.</text>
        <dbReference type="EC" id="2.7.13.3"/>
    </reaction>
</comment>
<protein>
    <recommendedName>
        <fullName evidence="3">histidine kinase</fullName>
        <ecNumber evidence="3">2.7.13.3</ecNumber>
    </recommendedName>
</protein>
<dbReference type="PRINTS" id="PR00344">
    <property type="entry name" value="BCTRLSENSOR"/>
</dbReference>
<dbReference type="Pfam" id="PF00512">
    <property type="entry name" value="HisKA"/>
    <property type="match status" value="1"/>
</dbReference>
<proteinExistence type="predicted"/>
<evidence type="ECO:0000256" key="6">
    <source>
        <dbReference type="ARBA" id="ARBA00022692"/>
    </source>
</evidence>
<evidence type="ECO:0000313" key="14">
    <source>
        <dbReference type="EMBL" id="RKN65940.1"/>
    </source>
</evidence>
<dbReference type="SUPFAM" id="SSF55874">
    <property type="entry name" value="ATPase domain of HSP90 chaperone/DNA topoisomerase II/histidine kinase"/>
    <property type="match status" value="1"/>
</dbReference>
<keyword evidence="6 11" id="KW-0812">Transmembrane</keyword>
<comment type="subcellular location">
    <subcellularLocation>
        <location evidence="2">Cell membrane</location>
    </subcellularLocation>
</comment>
<evidence type="ECO:0000256" key="5">
    <source>
        <dbReference type="ARBA" id="ARBA00022679"/>
    </source>
</evidence>
<dbReference type="OrthoDB" id="9786919at2"/>
<dbReference type="InterPro" id="IPR036097">
    <property type="entry name" value="HisK_dim/P_sf"/>
</dbReference>
<evidence type="ECO:0000259" key="12">
    <source>
        <dbReference type="PROSITE" id="PS50109"/>
    </source>
</evidence>
<dbReference type="InterPro" id="IPR036890">
    <property type="entry name" value="HATPase_C_sf"/>
</dbReference>
<dbReference type="GO" id="GO:0005886">
    <property type="term" value="C:plasma membrane"/>
    <property type="evidence" value="ECO:0007669"/>
    <property type="project" value="UniProtKB-SubCell"/>
</dbReference>
<dbReference type="Gene3D" id="3.30.565.10">
    <property type="entry name" value="Histidine kinase-like ATPase, C-terminal domain"/>
    <property type="match status" value="1"/>
</dbReference>
<evidence type="ECO:0000256" key="4">
    <source>
        <dbReference type="ARBA" id="ARBA00022553"/>
    </source>
</evidence>
<evidence type="ECO:0000256" key="7">
    <source>
        <dbReference type="ARBA" id="ARBA00022777"/>
    </source>
</evidence>
<keyword evidence="15" id="KW-1185">Reference proteome</keyword>
<dbReference type="PROSITE" id="PS50885">
    <property type="entry name" value="HAMP"/>
    <property type="match status" value="1"/>
</dbReference>
<dbReference type="InterPro" id="IPR003660">
    <property type="entry name" value="HAMP_dom"/>
</dbReference>
<sequence>MPDPALLRIPGRTLLWWARLPTRARTACAAGAAALILAGAGAWWLHHDVYATQMTAARGRALAQSRAVSAEFARIQARDPEATSDIIDLWPVVIIGPSGPFASWLPEAFPDAARALPPAPASARPGWGTFVPVHFGTPASSCRQAPSHTPSGQPVTDCLSKAAVLAGQSLDMAGTSVDIHTPDIHTPDIHTPDIPSPSSAPAGRYTVYVAVTRTEAAQAADALIPALAGAVPLAALIVALSAWVATTRALRPIEAIRTRLATVDQPGAGTRVPVPAAEDEITRLARTTNDTLDILDAHAHRQRRFIADAAHELRSPVTGLRATLEVALTHPRRPGALTNALQAATRLQHLVEDLLTLARLDNTPSPPTTGARARARTRARVNLTDLVQELLLEIPHTQPGAAPRLTLRAPDAPLDVPGDRDQLRRLLRNLLDNAARHADTQVTVTLDSRPGWVECAVHNDGDPIPEADRERIFERFTRLDEARTRDTGGSGLGLAIARDITHHHQGTLTATPTSQGATFLLRLPS</sequence>
<keyword evidence="10 11" id="KW-0472">Membrane</keyword>
<dbReference type="GO" id="GO:0000155">
    <property type="term" value="F:phosphorelay sensor kinase activity"/>
    <property type="evidence" value="ECO:0007669"/>
    <property type="project" value="InterPro"/>
</dbReference>
<accession>A0A3B0AZU5</accession>
<comment type="caution">
    <text evidence="14">The sequence shown here is derived from an EMBL/GenBank/DDBJ whole genome shotgun (WGS) entry which is preliminary data.</text>
</comment>
<evidence type="ECO:0000256" key="3">
    <source>
        <dbReference type="ARBA" id="ARBA00012438"/>
    </source>
</evidence>
<feature type="domain" description="HAMP" evidence="13">
    <location>
        <begin position="247"/>
        <end position="300"/>
    </location>
</feature>
<dbReference type="InterPro" id="IPR050428">
    <property type="entry name" value="TCS_sensor_his_kinase"/>
</dbReference>
<dbReference type="AlphaFoldDB" id="A0A3B0AZU5"/>
<dbReference type="PROSITE" id="PS50109">
    <property type="entry name" value="HIS_KIN"/>
    <property type="match status" value="1"/>
</dbReference>
<keyword evidence="9" id="KW-0902">Two-component regulatory system</keyword>
<evidence type="ECO:0000256" key="8">
    <source>
        <dbReference type="ARBA" id="ARBA00022989"/>
    </source>
</evidence>
<evidence type="ECO:0000256" key="11">
    <source>
        <dbReference type="SAM" id="Phobius"/>
    </source>
</evidence>
<dbReference type="InterPro" id="IPR004358">
    <property type="entry name" value="Sig_transdc_His_kin-like_C"/>
</dbReference>
<feature type="transmembrane region" description="Helical" evidence="11">
    <location>
        <begin position="24"/>
        <end position="45"/>
    </location>
</feature>
<keyword evidence="5" id="KW-0808">Transferase</keyword>